<name>A0AAN6PCK4_9PEZI</name>
<dbReference type="AlphaFoldDB" id="A0AAN6PCK4"/>
<dbReference type="InterPro" id="IPR052895">
    <property type="entry name" value="HetReg/Transcr_Mod"/>
</dbReference>
<dbReference type="Pfam" id="PF26639">
    <property type="entry name" value="Het-6_barrel"/>
    <property type="match status" value="1"/>
</dbReference>
<evidence type="ECO:0008006" key="3">
    <source>
        <dbReference type="Google" id="ProtNLM"/>
    </source>
</evidence>
<dbReference type="EMBL" id="MU854431">
    <property type="protein sequence ID" value="KAK4038373.1"/>
    <property type="molecule type" value="Genomic_DNA"/>
</dbReference>
<dbReference type="PANTHER" id="PTHR24148:SF73">
    <property type="entry name" value="HET DOMAIN PROTEIN (AFU_ORTHOLOGUE AFUA_8G01020)"/>
    <property type="match status" value="1"/>
</dbReference>
<comment type="caution">
    <text evidence="1">The sequence shown here is derived from an EMBL/GenBank/DDBJ whole genome shotgun (WGS) entry which is preliminary data.</text>
</comment>
<dbReference type="PANTHER" id="PTHR24148">
    <property type="entry name" value="ANKYRIN REPEAT DOMAIN-CONTAINING PROTEIN 39 HOMOLOG-RELATED"/>
    <property type="match status" value="1"/>
</dbReference>
<dbReference type="Proteomes" id="UP001303115">
    <property type="component" value="Unassembled WGS sequence"/>
</dbReference>
<proteinExistence type="predicted"/>
<evidence type="ECO:0000313" key="1">
    <source>
        <dbReference type="EMBL" id="KAK4038373.1"/>
    </source>
</evidence>
<evidence type="ECO:0000313" key="2">
    <source>
        <dbReference type="Proteomes" id="UP001303115"/>
    </source>
</evidence>
<gene>
    <name evidence="1" type="ORF">C8A01DRAFT_37688</name>
</gene>
<protein>
    <recommendedName>
        <fullName evidence="3">Heterokaryon incompatibility domain-containing protein</fullName>
    </recommendedName>
</protein>
<sequence>MDTAASHTVAGGGIPFSYDPLPGPGKLTRLATLHPALPNENGETPGLCLSLRQVDLDDHPRYSAVSYVWGSAAANHAISVNSKTFYINSNLHEALVHTRANLVDGADCVRGDDFATWDAFPVLKSLEAWEEVHEFFKRPFWYRLWIVQEVILSRNDTILCGDEQLSWVVFERAYRKWYREFRLRTLKAPGYFDQVEALAVTRNGWGNLSSMMMLRNAHQDGGEMDIPPILDELASTWRFEVAKPVDRIYGLLSITDHAVIPDCALSAEEVYTAFARSQIEEGRTEVVLFAGSGVPDGQDKTCALPSWVPDWHGRAAGKLRPNYRSLQAFLGAGRRPSEPRDGRVSISLASDVADALSAQAVLGPQVVRTAPPGFLESVGFWREFRGRAFEATYAGTGMSELQALFRTLLFDTAFPFFDYVRLSGLDARYYELVVGFLAVMARALEIAEPDDGVAWDHRPIARELFSMPRGQFTDDEVDTALLRLFQRPADSTAGEGMWPIDSAPAPERDLLAGFNERHTGHTGHQCFFWTADGYFGLGPPGCREGDIPSVFVGGDVLHMLRQHDGYYEHVGPCFVLGLMDGELLQRVDDGVAATQEIIIR</sequence>
<reference evidence="2" key="1">
    <citation type="journal article" date="2023" name="Mol. Phylogenet. Evol.">
        <title>Genome-scale phylogeny and comparative genomics of the fungal order Sordariales.</title>
        <authorList>
            <person name="Hensen N."/>
            <person name="Bonometti L."/>
            <person name="Westerberg I."/>
            <person name="Brannstrom I.O."/>
            <person name="Guillou S."/>
            <person name="Cros-Aarteil S."/>
            <person name="Calhoun S."/>
            <person name="Haridas S."/>
            <person name="Kuo A."/>
            <person name="Mondo S."/>
            <person name="Pangilinan J."/>
            <person name="Riley R."/>
            <person name="LaButti K."/>
            <person name="Andreopoulos B."/>
            <person name="Lipzen A."/>
            <person name="Chen C."/>
            <person name="Yan M."/>
            <person name="Daum C."/>
            <person name="Ng V."/>
            <person name="Clum A."/>
            <person name="Steindorff A."/>
            <person name="Ohm R.A."/>
            <person name="Martin F."/>
            <person name="Silar P."/>
            <person name="Natvig D.O."/>
            <person name="Lalanne C."/>
            <person name="Gautier V."/>
            <person name="Ament-Velasquez S.L."/>
            <person name="Kruys A."/>
            <person name="Hutchinson M.I."/>
            <person name="Powell A.J."/>
            <person name="Barry K."/>
            <person name="Miller A.N."/>
            <person name="Grigoriev I.V."/>
            <person name="Debuchy R."/>
            <person name="Gladieux P."/>
            <person name="Hiltunen Thoren M."/>
            <person name="Johannesson H."/>
        </authorList>
    </citation>
    <scope>NUCLEOTIDE SEQUENCE [LARGE SCALE GENOMIC DNA]</scope>
    <source>
        <strain evidence="2">CBS 284.82</strain>
    </source>
</reference>
<accession>A0AAN6PCK4</accession>
<keyword evidence="2" id="KW-1185">Reference proteome</keyword>
<organism evidence="1 2">
    <name type="scientific">Parachaetomium inaequale</name>
    <dbReference type="NCBI Taxonomy" id="2588326"/>
    <lineage>
        <taxon>Eukaryota</taxon>
        <taxon>Fungi</taxon>
        <taxon>Dikarya</taxon>
        <taxon>Ascomycota</taxon>
        <taxon>Pezizomycotina</taxon>
        <taxon>Sordariomycetes</taxon>
        <taxon>Sordariomycetidae</taxon>
        <taxon>Sordariales</taxon>
        <taxon>Chaetomiaceae</taxon>
        <taxon>Parachaetomium</taxon>
    </lineage>
</organism>